<evidence type="ECO:0000256" key="3">
    <source>
        <dbReference type="ARBA" id="ARBA00023239"/>
    </source>
</evidence>
<dbReference type="GO" id="GO:0006635">
    <property type="term" value="P:fatty acid beta-oxidation"/>
    <property type="evidence" value="ECO:0007669"/>
    <property type="project" value="TreeGrafter"/>
</dbReference>
<dbReference type="HOGENOM" id="CLU_009834_7_0_5"/>
<dbReference type="AlphaFoldDB" id="A7HS61"/>
<evidence type="ECO:0000256" key="1">
    <source>
        <dbReference type="ARBA" id="ARBA00005254"/>
    </source>
</evidence>
<dbReference type="Gene3D" id="3.90.226.10">
    <property type="entry name" value="2-enoyl-CoA Hydratase, Chain A, domain 1"/>
    <property type="match status" value="1"/>
</dbReference>
<proteinExistence type="inferred from homology"/>
<protein>
    <submittedName>
        <fullName evidence="4">Enoyl-CoA hydratase/isomerase</fullName>
    </submittedName>
</protein>
<dbReference type="eggNOG" id="COG1024">
    <property type="taxonomic scope" value="Bacteria"/>
</dbReference>
<dbReference type="STRING" id="402881.Plav_1123"/>
<evidence type="ECO:0000313" key="5">
    <source>
        <dbReference type="Proteomes" id="UP000006377"/>
    </source>
</evidence>
<dbReference type="KEGG" id="pla:Plav_1123"/>
<dbReference type="OrthoDB" id="7848551at2"/>
<keyword evidence="4" id="KW-0413">Isomerase</keyword>
<dbReference type="InterPro" id="IPR029045">
    <property type="entry name" value="ClpP/crotonase-like_dom_sf"/>
</dbReference>
<organism evidence="4 5">
    <name type="scientific">Parvibaculum lavamentivorans (strain DS-1 / DSM 13023 / NCIMB 13966)</name>
    <dbReference type="NCBI Taxonomy" id="402881"/>
    <lineage>
        <taxon>Bacteria</taxon>
        <taxon>Pseudomonadati</taxon>
        <taxon>Pseudomonadota</taxon>
        <taxon>Alphaproteobacteria</taxon>
        <taxon>Hyphomicrobiales</taxon>
        <taxon>Parvibaculaceae</taxon>
        <taxon>Parvibaculum</taxon>
    </lineage>
</organism>
<dbReference type="Proteomes" id="UP000006377">
    <property type="component" value="Chromosome"/>
</dbReference>
<dbReference type="Gene3D" id="1.10.12.10">
    <property type="entry name" value="Lyase 2-enoyl-coa Hydratase, Chain A, domain 2"/>
    <property type="match status" value="1"/>
</dbReference>
<gene>
    <name evidence="4" type="ordered locus">Plav_1123</name>
</gene>
<reference evidence="4 5" key="1">
    <citation type="journal article" date="2011" name="Stand. Genomic Sci.">
        <title>Complete genome sequence of Parvibaculum lavamentivorans type strain (DS-1(T)).</title>
        <authorList>
            <person name="Schleheck D."/>
            <person name="Weiss M."/>
            <person name="Pitluck S."/>
            <person name="Bruce D."/>
            <person name="Land M.L."/>
            <person name="Han S."/>
            <person name="Saunders E."/>
            <person name="Tapia R."/>
            <person name="Detter C."/>
            <person name="Brettin T."/>
            <person name="Han J."/>
            <person name="Woyke T."/>
            <person name="Goodwin L."/>
            <person name="Pennacchio L."/>
            <person name="Nolan M."/>
            <person name="Cook A.M."/>
            <person name="Kjelleberg S."/>
            <person name="Thomas T."/>
        </authorList>
    </citation>
    <scope>NUCLEOTIDE SEQUENCE [LARGE SCALE GENOMIC DNA]</scope>
    <source>
        <strain evidence="5">DS-1 / DSM 13023 / NCIMB 13966</strain>
    </source>
</reference>
<dbReference type="PANTHER" id="PTHR11941">
    <property type="entry name" value="ENOYL-COA HYDRATASE-RELATED"/>
    <property type="match status" value="1"/>
</dbReference>
<accession>A7HS61</accession>
<dbReference type="RefSeq" id="WP_012110005.1">
    <property type="nucleotide sequence ID" value="NC_009719.1"/>
</dbReference>
<name>A7HS61_PARL1</name>
<comment type="similarity">
    <text evidence="1">Belongs to the enoyl-CoA hydratase/isomerase family.</text>
</comment>
<evidence type="ECO:0000256" key="2">
    <source>
        <dbReference type="ARBA" id="ARBA00023098"/>
    </source>
</evidence>
<keyword evidence="2" id="KW-0443">Lipid metabolism</keyword>
<dbReference type="Pfam" id="PF00378">
    <property type="entry name" value="ECH_1"/>
    <property type="match status" value="1"/>
</dbReference>
<dbReference type="InterPro" id="IPR001753">
    <property type="entry name" value="Enoyl-CoA_hydra/iso"/>
</dbReference>
<keyword evidence="5" id="KW-1185">Reference proteome</keyword>
<evidence type="ECO:0000313" key="4">
    <source>
        <dbReference type="EMBL" id="ABS62744.1"/>
    </source>
</evidence>
<dbReference type="EMBL" id="CP000774">
    <property type="protein sequence ID" value="ABS62744.1"/>
    <property type="molecule type" value="Genomic_DNA"/>
</dbReference>
<sequence length="268" mass="28897">MSNVEKVGDFITIERQGRVAVVRFDRGDRVNALSVQLLRDLGATARLLRDDVTTSAIVLAGGRAFTGGADLTDPEMAKRATVSLLERREMLRAGPDMCDAWEAVDQVTIAAIESFCIGGGVALAAACDFRIVARGAHFRLPEIPLGMNMSWHTQPRLVNLIGPSRAKQLTIFGERVTAEQAEAWGLADEVCADGEALAAARRWADKVAALPPVSVRMAKRGITQAATALNAVSTYMDADQFALTATSEDHREAVTAFLEKRSPNFTGR</sequence>
<dbReference type="GO" id="GO:0016829">
    <property type="term" value="F:lyase activity"/>
    <property type="evidence" value="ECO:0007669"/>
    <property type="project" value="UniProtKB-KW"/>
</dbReference>
<dbReference type="PANTHER" id="PTHR11941:SF169">
    <property type="entry name" value="(7AS)-7A-METHYL-1,5-DIOXO-2,3,5,6,7,7A-HEXAHYDRO-1H-INDENE-CARBOXYL-COA HYDROLASE"/>
    <property type="match status" value="1"/>
</dbReference>
<dbReference type="GO" id="GO:0016853">
    <property type="term" value="F:isomerase activity"/>
    <property type="evidence" value="ECO:0007669"/>
    <property type="project" value="UniProtKB-KW"/>
</dbReference>
<keyword evidence="3" id="KW-0456">Lyase</keyword>
<dbReference type="SUPFAM" id="SSF52096">
    <property type="entry name" value="ClpP/crotonase"/>
    <property type="match status" value="1"/>
</dbReference>
<dbReference type="InterPro" id="IPR014748">
    <property type="entry name" value="Enoyl-CoA_hydra_C"/>
</dbReference>
<dbReference type="CDD" id="cd06558">
    <property type="entry name" value="crotonase-like"/>
    <property type="match status" value="1"/>
</dbReference>